<reference evidence="1 2" key="1">
    <citation type="submission" date="2015-03" db="EMBL/GenBank/DDBJ databases">
        <title>Draft genome of the nematode, Opisthorchis viverrini.</title>
        <authorList>
            <person name="Mitreva M."/>
        </authorList>
    </citation>
    <scope>NUCLEOTIDE SEQUENCE [LARGE SCALE GENOMIC DNA]</scope>
    <source>
        <strain evidence="1">Khon Kaen</strain>
    </source>
</reference>
<accession>A0A1S8X838</accession>
<sequence>MTSGCLYTVTADLRLGVKKLECDLGTQSANPHNDYCQHFVDTGERPQNFIRDTGSFLSPLLVVTMIMPLGECVFDQNPM</sequence>
<dbReference type="EMBL" id="KV891666">
    <property type="protein sequence ID" value="OON22858.1"/>
    <property type="molecule type" value="Genomic_DNA"/>
</dbReference>
<dbReference type="AlphaFoldDB" id="A0A1S8X838"/>
<evidence type="ECO:0000313" key="2">
    <source>
        <dbReference type="Proteomes" id="UP000243686"/>
    </source>
</evidence>
<organism evidence="1 2">
    <name type="scientific">Opisthorchis viverrini</name>
    <name type="common">Southeast Asian liver fluke</name>
    <dbReference type="NCBI Taxonomy" id="6198"/>
    <lineage>
        <taxon>Eukaryota</taxon>
        <taxon>Metazoa</taxon>
        <taxon>Spiralia</taxon>
        <taxon>Lophotrochozoa</taxon>
        <taxon>Platyhelminthes</taxon>
        <taxon>Trematoda</taxon>
        <taxon>Digenea</taxon>
        <taxon>Opisthorchiida</taxon>
        <taxon>Opisthorchiata</taxon>
        <taxon>Opisthorchiidae</taxon>
        <taxon>Opisthorchis</taxon>
    </lineage>
</organism>
<name>A0A1S8X838_OPIVI</name>
<keyword evidence="2" id="KW-1185">Reference proteome</keyword>
<evidence type="ECO:0000313" key="1">
    <source>
        <dbReference type="EMBL" id="OON22858.1"/>
    </source>
</evidence>
<gene>
    <name evidence="1" type="ORF">X801_01247</name>
</gene>
<dbReference type="Proteomes" id="UP000243686">
    <property type="component" value="Unassembled WGS sequence"/>
</dbReference>
<proteinExistence type="predicted"/>
<protein>
    <submittedName>
        <fullName evidence="1">Uncharacterized protein</fullName>
    </submittedName>
</protein>